<keyword evidence="4" id="KW-0812">Transmembrane</keyword>
<dbReference type="SMART" id="SM00358">
    <property type="entry name" value="DSRM"/>
    <property type="match status" value="1"/>
</dbReference>
<evidence type="ECO:0000256" key="1">
    <source>
        <dbReference type="ARBA" id="ARBA00022737"/>
    </source>
</evidence>
<dbReference type="Gramene" id="arahy.Tifrunner.gnm2.ann2.Ah19g035100.1">
    <property type="protein sequence ID" value="arahy.Tifrunner.gnm2.ann2.Ah19g035100.1-CDS"/>
    <property type="gene ID" value="arahy.Tifrunner.gnm2.ann2.Ah19g035100"/>
</dbReference>
<evidence type="ECO:0000313" key="7">
    <source>
        <dbReference type="EMBL" id="RYQ87287.1"/>
    </source>
</evidence>
<dbReference type="PANTHER" id="PTHR46031:SF16">
    <property type="entry name" value="DOUBLE-STRANDED RNA-BINDING PROTEIN 4"/>
    <property type="match status" value="1"/>
</dbReference>
<evidence type="ECO:0000256" key="3">
    <source>
        <dbReference type="PROSITE-ProRule" id="PRU00266"/>
    </source>
</evidence>
<dbReference type="STRING" id="3818.A0A444XCD8"/>
<dbReference type="PROSITE" id="PS50137">
    <property type="entry name" value="DS_RBD"/>
    <property type="match status" value="1"/>
</dbReference>
<evidence type="ECO:0000313" key="8">
    <source>
        <dbReference type="Proteomes" id="UP000289738"/>
    </source>
</evidence>
<reference evidence="7 8" key="1">
    <citation type="submission" date="2019-01" db="EMBL/GenBank/DDBJ databases">
        <title>Sequencing of cultivated peanut Arachis hypogaea provides insights into genome evolution and oil improvement.</title>
        <authorList>
            <person name="Chen X."/>
        </authorList>
    </citation>
    <scope>NUCLEOTIDE SEQUENCE [LARGE SCALE GENOMIC DNA]</scope>
    <source>
        <strain evidence="8">cv. Fuhuasheng</strain>
        <strain evidence="7">GDAAS-fuhuasheng2018</strain>
        <tissue evidence="7">Leaves</tissue>
    </source>
</reference>
<evidence type="ECO:0000313" key="9">
    <source>
        <dbReference type="Proteomes" id="UP000464620"/>
    </source>
</evidence>
<dbReference type="EMBL" id="SDMP01000019">
    <property type="protein sequence ID" value="RYQ87287.1"/>
    <property type="molecule type" value="Genomic_DNA"/>
</dbReference>
<keyword evidence="2 3" id="KW-0694">RNA-binding</keyword>
<evidence type="ECO:0000256" key="2">
    <source>
        <dbReference type="ARBA" id="ARBA00022884"/>
    </source>
</evidence>
<reference evidence="6 9" key="2">
    <citation type="submission" date="2020-01" db="EMBL/GenBank/DDBJ databases">
        <title>Genome sequence of Arachis hypogaea, cultivar Shitouqi.</title>
        <authorList>
            <person name="Zhuang W."/>
            <person name="Chen H."/>
            <person name="Varshney R."/>
            <person name="Wang D."/>
            <person name="Ming R."/>
        </authorList>
    </citation>
    <scope>NUCLEOTIDE SEQUENCE [LARGE SCALE GENOMIC DNA]</scope>
    <source>
        <tissue evidence="6">Young leaf</tissue>
    </source>
</reference>
<feature type="domain" description="DRBM" evidence="5">
    <location>
        <begin position="4"/>
        <end position="72"/>
    </location>
</feature>
<feature type="transmembrane region" description="Helical" evidence="4">
    <location>
        <begin position="135"/>
        <end position="154"/>
    </location>
</feature>
<dbReference type="InterPro" id="IPR014720">
    <property type="entry name" value="dsRBD_dom"/>
</dbReference>
<dbReference type="GO" id="GO:0003723">
    <property type="term" value="F:RNA binding"/>
    <property type="evidence" value="ECO:0007669"/>
    <property type="project" value="UniProtKB-UniRule"/>
</dbReference>
<dbReference type="Gene3D" id="3.30.160.20">
    <property type="match status" value="1"/>
</dbReference>
<evidence type="ECO:0000256" key="4">
    <source>
        <dbReference type="SAM" id="Phobius"/>
    </source>
</evidence>
<evidence type="ECO:0000313" key="6">
    <source>
        <dbReference type="EMBL" id="QHN75734.1"/>
    </source>
</evidence>
<gene>
    <name evidence="7" type="ORF">Ahy_B09g094765</name>
    <name evidence="6" type="ORF">DS421_19g637840</name>
</gene>
<dbReference type="EMBL" id="CP031001">
    <property type="protein sequence ID" value="QHN75734.1"/>
    <property type="molecule type" value="Genomic_DNA"/>
</dbReference>
<evidence type="ECO:0000259" key="5">
    <source>
        <dbReference type="PROSITE" id="PS50137"/>
    </source>
</evidence>
<name>A0A444XCD8_ARAHY</name>
<accession>A0A444XCD8</accession>
<dbReference type="Pfam" id="PF00035">
    <property type="entry name" value="dsrm"/>
    <property type="match status" value="1"/>
</dbReference>
<dbReference type="Proteomes" id="UP000464620">
    <property type="component" value="Chromosome B09"/>
</dbReference>
<keyword evidence="4" id="KW-1133">Transmembrane helix</keyword>
<protein>
    <submittedName>
        <fullName evidence="6">Double-stranded RNA-binding protein</fullName>
    </submittedName>
</protein>
<dbReference type="AlphaFoldDB" id="A0A444XCD8"/>
<keyword evidence="8" id="KW-1185">Reference proteome</keyword>
<dbReference type="SUPFAM" id="SSF54768">
    <property type="entry name" value="dsRNA-binding domain-like"/>
    <property type="match status" value="1"/>
</dbReference>
<sequence>MTHSYKKLLQELVQKEGCSLPSYITKSSSNDHNSTFVVRVKVKGEVFPGEEAKTKKQAEINAAKVAVTILNEQKDLLKTAKRAELDKLAAFSPASLAGLEQLLNDTYVNQIQEPIDYHKRVDLVHKFNMISRKIYGNYLFITSFFDNLFGYFIGVAQHDCISTFPHEWM</sequence>
<proteinExistence type="predicted"/>
<keyword evidence="1" id="KW-0677">Repeat</keyword>
<dbReference type="PANTHER" id="PTHR46031">
    <property type="match status" value="1"/>
</dbReference>
<organism evidence="7 8">
    <name type="scientific">Arachis hypogaea</name>
    <name type="common">Peanut</name>
    <dbReference type="NCBI Taxonomy" id="3818"/>
    <lineage>
        <taxon>Eukaryota</taxon>
        <taxon>Viridiplantae</taxon>
        <taxon>Streptophyta</taxon>
        <taxon>Embryophyta</taxon>
        <taxon>Tracheophyta</taxon>
        <taxon>Spermatophyta</taxon>
        <taxon>Magnoliopsida</taxon>
        <taxon>eudicotyledons</taxon>
        <taxon>Gunneridae</taxon>
        <taxon>Pentapetalae</taxon>
        <taxon>rosids</taxon>
        <taxon>fabids</taxon>
        <taxon>Fabales</taxon>
        <taxon>Fabaceae</taxon>
        <taxon>Papilionoideae</taxon>
        <taxon>50 kb inversion clade</taxon>
        <taxon>dalbergioids sensu lato</taxon>
        <taxon>Dalbergieae</taxon>
        <taxon>Pterocarpus clade</taxon>
        <taxon>Arachis</taxon>
    </lineage>
</organism>
<keyword evidence="4" id="KW-0472">Membrane</keyword>
<dbReference type="Proteomes" id="UP000289738">
    <property type="component" value="Chromosome B09"/>
</dbReference>